<name>A0A068YCV4_ECHMU</name>
<protein>
    <submittedName>
        <fullName evidence="1">Uncharacterized protein</fullName>
    </submittedName>
</protein>
<reference evidence="1" key="1">
    <citation type="journal article" date="2013" name="Nature">
        <title>The genomes of four tapeworm species reveal adaptations to parasitism.</title>
        <authorList>
            <person name="Tsai I.J."/>
            <person name="Zarowiecki M."/>
            <person name="Holroyd N."/>
            <person name="Garciarrubio A."/>
            <person name="Sanchez-Flores A."/>
            <person name="Brooks K.L."/>
            <person name="Tracey A."/>
            <person name="Bobes R.J."/>
            <person name="Fragoso G."/>
            <person name="Sciutto E."/>
            <person name="Aslett M."/>
            <person name="Beasley H."/>
            <person name="Bennett H.M."/>
            <person name="Cai J."/>
            <person name="Camicia F."/>
            <person name="Clark R."/>
            <person name="Cucher M."/>
            <person name="De Silva N."/>
            <person name="Day T.A."/>
            <person name="Deplazes P."/>
            <person name="Estrada K."/>
            <person name="Fernandez C."/>
            <person name="Holland P.W."/>
            <person name="Hou J."/>
            <person name="Hu S."/>
            <person name="Huckvale T."/>
            <person name="Hung S.S."/>
            <person name="Kamenetzky L."/>
            <person name="Keane J.A."/>
            <person name="Kiss F."/>
            <person name="Koziol U."/>
            <person name="Lambert O."/>
            <person name="Liu K."/>
            <person name="Luo X."/>
            <person name="Luo Y."/>
            <person name="Macchiaroli N."/>
            <person name="Nichol S."/>
            <person name="Paps J."/>
            <person name="Parkinson J."/>
            <person name="Pouchkina-Stantcheva N."/>
            <person name="Riddiford N."/>
            <person name="Rosenzvit M."/>
            <person name="Salinas G."/>
            <person name="Wasmuth J.D."/>
            <person name="Zamanian M."/>
            <person name="Zheng Y."/>
            <person name="Cai X."/>
            <person name="Soberon X."/>
            <person name="Olson P.D."/>
            <person name="Laclette J.P."/>
            <person name="Brehm K."/>
            <person name="Berriman M."/>
            <person name="Garciarrubio A."/>
            <person name="Bobes R.J."/>
            <person name="Fragoso G."/>
            <person name="Sanchez-Flores A."/>
            <person name="Estrada K."/>
            <person name="Cevallos M.A."/>
            <person name="Morett E."/>
            <person name="Gonzalez V."/>
            <person name="Portillo T."/>
            <person name="Ochoa-Leyva A."/>
            <person name="Jose M.V."/>
            <person name="Sciutto E."/>
            <person name="Landa A."/>
            <person name="Jimenez L."/>
            <person name="Valdes V."/>
            <person name="Carrero J.C."/>
            <person name="Larralde C."/>
            <person name="Morales-Montor J."/>
            <person name="Limon-Lason J."/>
            <person name="Soberon X."/>
            <person name="Laclette J.P."/>
        </authorList>
    </citation>
    <scope>NUCLEOTIDE SEQUENCE [LARGE SCALE GENOMIC DNA]</scope>
</reference>
<dbReference type="EMBL" id="LN902841">
    <property type="protein sequence ID" value="CDS41115.1"/>
    <property type="molecule type" value="Genomic_DNA"/>
</dbReference>
<evidence type="ECO:0000313" key="1">
    <source>
        <dbReference type="EMBL" id="CDS41115.1"/>
    </source>
</evidence>
<organism evidence="1 2">
    <name type="scientific">Echinococcus multilocularis</name>
    <name type="common">Fox tapeworm</name>
    <dbReference type="NCBI Taxonomy" id="6211"/>
    <lineage>
        <taxon>Eukaryota</taxon>
        <taxon>Metazoa</taxon>
        <taxon>Spiralia</taxon>
        <taxon>Lophotrochozoa</taxon>
        <taxon>Platyhelminthes</taxon>
        <taxon>Cestoda</taxon>
        <taxon>Eucestoda</taxon>
        <taxon>Cyclophyllidea</taxon>
        <taxon>Taeniidae</taxon>
        <taxon>Echinococcus</taxon>
    </lineage>
</organism>
<evidence type="ECO:0000313" key="2">
    <source>
        <dbReference type="Proteomes" id="UP000017246"/>
    </source>
</evidence>
<proteinExistence type="predicted"/>
<dbReference type="Proteomes" id="UP000017246">
    <property type="component" value="Unassembled WGS sequence"/>
</dbReference>
<sequence>MEYSCCQVSFCYIIWSLVNGHAEVAHENRGKVKLKKGIINLVHGGACREIMVPTNPKTAVYNANRQSCVV</sequence>
<dbReference type="AlphaFoldDB" id="A0A068YCV4"/>
<keyword evidence="2" id="KW-1185">Reference proteome</keyword>
<reference evidence="1" key="2">
    <citation type="submission" date="2015-11" db="EMBL/GenBank/DDBJ databases">
        <authorList>
            <person name="Zhang Y."/>
            <person name="Guo Z."/>
        </authorList>
    </citation>
    <scope>NUCLEOTIDE SEQUENCE</scope>
</reference>
<gene>
    <name evidence="1" type="ORF">EmuJ_000873700</name>
</gene>
<accession>A0A068YCV4</accession>